<keyword evidence="3" id="KW-1185">Reference proteome</keyword>
<protein>
    <submittedName>
        <fullName evidence="2">Uncharacterized protein</fullName>
    </submittedName>
</protein>
<dbReference type="Proteomes" id="UP000692954">
    <property type="component" value="Unassembled WGS sequence"/>
</dbReference>
<feature type="transmembrane region" description="Helical" evidence="1">
    <location>
        <begin position="141"/>
        <end position="162"/>
    </location>
</feature>
<comment type="caution">
    <text evidence="2">The sequence shown here is derived from an EMBL/GenBank/DDBJ whole genome shotgun (WGS) entry which is preliminary data.</text>
</comment>
<keyword evidence="1" id="KW-0472">Membrane</keyword>
<dbReference type="EMBL" id="CAJJDN010000120">
    <property type="protein sequence ID" value="CAD8119282.1"/>
    <property type="molecule type" value="Genomic_DNA"/>
</dbReference>
<accession>A0A8S1QVN8</accession>
<sequence length="167" mass="19850">MKFSFKHEKLSKNQIALFQRLIQILEKRAVMINFDYIKTYSIIKKRISNVVAKEILQLNQRSYELHSIQSINGDNQKGSLVRAIQELKIKNITQQINESQYTTSNTKEELRKIIELDRRRKCVKLNLKDNQIVPKSNEEKIYEACLAVIFITFFFALFYTMVHEFKN</sequence>
<proteinExistence type="predicted"/>
<name>A0A8S1QVN8_9CILI</name>
<gene>
    <name evidence="2" type="ORF">PSON_ATCC_30995.1.T1200130</name>
</gene>
<reference evidence="2" key="1">
    <citation type="submission" date="2021-01" db="EMBL/GenBank/DDBJ databases">
        <authorList>
            <consortium name="Genoscope - CEA"/>
            <person name="William W."/>
        </authorList>
    </citation>
    <scope>NUCLEOTIDE SEQUENCE</scope>
</reference>
<organism evidence="2 3">
    <name type="scientific">Paramecium sonneborni</name>
    <dbReference type="NCBI Taxonomy" id="65129"/>
    <lineage>
        <taxon>Eukaryota</taxon>
        <taxon>Sar</taxon>
        <taxon>Alveolata</taxon>
        <taxon>Ciliophora</taxon>
        <taxon>Intramacronucleata</taxon>
        <taxon>Oligohymenophorea</taxon>
        <taxon>Peniculida</taxon>
        <taxon>Parameciidae</taxon>
        <taxon>Paramecium</taxon>
    </lineage>
</organism>
<evidence type="ECO:0000313" key="2">
    <source>
        <dbReference type="EMBL" id="CAD8119282.1"/>
    </source>
</evidence>
<keyword evidence="1" id="KW-1133">Transmembrane helix</keyword>
<keyword evidence="1" id="KW-0812">Transmembrane</keyword>
<dbReference type="OrthoDB" id="310646at2759"/>
<evidence type="ECO:0000256" key="1">
    <source>
        <dbReference type="SAM" id="Phobius"/>
    </source>
</evidence>
<evidence type="ECO:0000313" key="3">
    <source>
        <dbReference type="Proteomes" id="UP000692954"/>
    </source>
</evidence>
<dbReference type="AlphaFoldDB" id="A0A8S1QVN8"/>